<dbReference type="InterPro" id="IPR036312">
    <property type="entry name" value="Bifun_inhib/LTP/seed_sf"/>
</dbReference>
<feature type="chain" id="PRO_5036478980" description="Bifunctional inhibitor/plant lipid transfer protein/seed storage helical domain-containing protein" evidence="2">
    <location>
        <begin position="24"/>
        <end position="164"/>
    </location>
</feature>
<dbReference type="Gene3D" id="1.10.110.10">
    <property type="entry name" value="Plant lipid-transfer and hydrophobic proteins"/>
    <property type="match status" value="1"/>
</dbReference>
<sequence>MAPRIYLVFFLALNLLSFTYTSATCSKCIPTPTIPSTGSCPRDALQIGVCANVLKLVDLKLGNPPVKPCCSLIKGLVDLEAAVCLCTALKANILGINLNLPINLSVLLNVAAIQGRFQDFKIIHVPRGINKTADALAKTARVSRRNLIFVGYFISVWILRPLLA</sequence>
<evidence type="ECO:0000259" key="3">
    <source>
        <dbReference type="SMART" id="SM00499"/>
    </source>
</evidence>
<keyword evidence="5" id="KW-1185">Reference proteome</keyword>
<comment type="caution">
    <text evidence="4">The sequence shown here is derived from an EMBL/GenBank/DDBJ whole genome shotgun (WGS) entry which is preliminary data.</text>
</comment>
<organism evidence="4 5">
    <name type="scientific">Brassica carinata</name>
    <name type="common">Ethiopian mustard</name>
    <name type="synonym">Abyssinian cabbage</name>
    <dbReference type="NCBI Taxonomy" id="52824"/>
    <lineage>
        <taxon>Eukaryota</taxon>
        <taxon>Viridiplantae</taxon>
        <taxon>Streptophyta</taxon>
        <taxon>Embryophyta</taxon>
        <taxon>Tracheophyta</taxon>
        <taxon>Spermatophyta</taxon>
        <taxon>Magnoliopsida</taxon>
        <taxon>eudicotyledons</taxon>
        <taxon>Gunneridae</taxon>
        <taxon>Pentapetalae</taxon>
        <taxon>rosids</taxon>
        <taxon>malvids</taxon>
        <taxon>Brassicales</taxon>
        <taxon>Brassicaceae</taxon>
        <taxon>Brassiceae</taxon>
        <taxon>Brassica</taxon>
    </lineage>
</organism>
<dbReference type="InterPro" id="IPR016140">
    <property type="entry name" value="Bifunc_inhib/LTP/seed_store"/>
</dbReference>
<dbReference type="SMART" id="SM00499">
    <property type="entry name" value="AAI"/>
    <property type="match status" value="1"/>
</dbReference>
<dbReference type="PANTHER" id="PTHR31731">
    <property type="match status" value="1"/>
</dbReference>
<dbReference type="Pfam" id="PF14547">
    <property type="entry name" value="Hydrophob_seed"/>
    <property type="match status" value="1"/>
</dbReference>
<evidence type="ECO:0000313" key="4">
    <source>
        <dbReference type="EMBL" id="KAG2330569.1"/>
    </source>
</evidence>
<keyword evidence="2" id="KW-0732">Signal</keyword>
<dbReference type="OrthoDB" id="1717930at2759"/>
<dbReference type="InterPro" id="IPR027923">
    <property type="entry name" value="Hydrophob_seed_dom"/>
</dbReference>
<reference evidence="4 5" key="1">
    <citation type="submission" date="2020-02" db="EMBL/GenBank/DDBJ databases">
        <authorList>
            <person name="Ma Q."/>
            <person name="Huang Y."/>
            <person name="Song X."/>
            <person name="Pei D."/>
        </authorList>
    </citation>
    <scope>NUCLEOTIDE SEQUENCE [LARGE SCALE GENOMIC DNA]</scope>
    <source>
        <strain evidence="4">Sxm20200214</strain>
        <tissue evidence="4">Leaf</tissue>
    </source>
</reference>
<name>A0A8X7WGV3_BRACI</name>
<dbReference type="SUPFAM" id="SSF47699">
    <property type="entry name" value="Bifunctional inhibitor/lipid-transfer protein/seed storage 2S albumin"/>
    <property type="match status" value="1"/>
</dbReference>
<feature type="signal peptide" evidence="2">
    <location>
        <begin position="1"/>
        <end position="23"/>
    </location>
</feature>
<comment type="similarity">
    <text evidence="1">Belongs to the plant LTP family. PEARLI1 subfamily.</text>
</comment>
<evidence type="ECO:0000256" key="1">
    <source>
        <dbReference type="ARBA" id="ARBA00008965"/>
    </source>
</evidence>
<dbReference type="AlphaFoldDB" id="A0A8X7WGV3"/>
<dbReference type="EMBL" id="JAAMPC010000001">
    <property type="protein sequence ID" value="KAG2330569.1"/>
    <property type="molecule type" value="Genomic_DNA"/>
</dbReference>
<protein>
    <recommendedName>
        <fullName evidence="3">Bifunctional inhibitor/plant lipid transfer protein/seed storage helical domain-containing protein</fullName>
    </recommendedName>
</protein>
<feature type="domain" description="Bifunctional inhibitor/plant lipid transfer protein/seed storage helical" evidence="3">
    <location>
        <begin position="40"/>
        <end position="117"/>
    </location>
</feature>
<dbReference type="InterPro" id="IPR051636">
    <property type="entry name" value="Plant_LTP/defense-related"/>
</dbReference>
<proteinExistence type="inferred from homology"/>
<dbReference type="CDD" id="cd01958">
    <property type="entry name" value="HPS_like"/>
    <property type="match status" value="1"/>
</dbReference>
<gene>
    <name evidence="4" type="ORF">Bca52824_001749</name>
</gene>
<evidence type="ECO:0000313" key="5">
    <source>
        <dbReference type="Proteomes" id="UP000886595"/>
    </source>
</evidence>
<evidence type="ECO:0000256" key="2">
    <source>
        <dbReference type="SAM" id="SignalP"/>
    </source>
</evidence>
<dbReference type="Proteomes" id="UP000886595">
    <property type="component" value="Unassembled WGS sequence"/>
</dbReference>
<accession>A0A8X7WGV3</accession>